<dbReference type="RefSeq" id="WP_183731816.1">
    <property type="nucleotide sequence ID" value="NZ_JACHID010000007.1"/>
</dbReference>
<accession>A0A7W7Y4P8</accession>
<feature type="coiled-coil region" evidence="1">
    <location>
        <begin position="27"/>
        <end position="68"/>
    </location>
</feature>
<dbReference type="Proteomes" id="UP000528322">
    <property type="component" value="Unassembled WGS sequence"/>
</dbReference>
<evidence type="ECO:0000313" key="3">
    <source>
        <dbReference type="Proteomes" id="UP000528322"/>
    </source>
</evidence>
<keyword evidence="3" id="KW-1185">Reference proteome</keyword>
<reference evidence="2 3" key="1">
    <citation type="submission" date="2020-08" db="EMBL/GenBank/DDBJ databases">
        <title>Genomic Encyclopedia of Type Strains, Phase IV (KMG-IV): sequencing the most valuable type-strain genomes for metagenomic binning, comparative biology and taxonomic classification.</title>
        <authorList>
            <person name="Goeker M."/>
        </authorList>
    </citation>
    <scope>NUCLEOTIDE SEQUENCE [LARGE SCALE GENOMIC DNA]</scope>
    <source>
        <strain evidence="2 3">DSM 22071</strain>
    </source>
</reference>
<keyword evidence="2" id="KW-0132">Cell division</keyword>
<dbReference type="GO" id="GO:0051301">
    <property type="term" value="P:cell division"/>
    <property type="evidence" value="ECO:0007669"/>
    <property type="project" value="UniProtKB-KW"/>
</dbReference>
<name>A0A7W7Y4P8_9BACT</name>
<proteinExistence type="predicted"/>
<dbReference type="AlphaFoldDB" id="A0A7W7Y4P8"/>
<evidence type="ECO:0000313" key="2">
    <source>
        <dbReference type="EMBL" id="MBB5022040.1"/>
    </source>
</evidence>
<evidence type="ECO:0000256" key="1">
    <source>
        <dbReference type="SAM" id="Coils"/>
    </source>
</evidence>
<comment type="caution">
    <text evidence="2">The sequence shown here is derived from an EMBL/GenBank/DDBJ whole genome shotgun (WGS) entry which is preliminary data.</text>
</comment>
<organism evidence="2 3">
    <name type="scientific">Desulfurispira natronophila</name>
    <dbReference type="NCBI Taxonomy" id="682562"/>
    <lineage>
        <taxon>Bacteria</taxon>
        <taxon>Pseudomonadati</taxon>
        <taxon>Chrysiogenota</taxon>
        <taxon>Chrysiogenia</taxon>
        <taxon>Chrysiogenales</taxon>
        <taxon>Chrysiogenaceae</taxon>
        <taxon>Desulfurispira</taxon>
    </lineage>
</organism>
<gene>
    <name evidence="2" type="ORF">HNR37_001357</name>
</gene>
<dbReference type="EMBL" id="JACHID010000007">
    <property type="protein sequence ID" value="MBB5022040.1"/>
    <property type="molecule type" value="Genomic_DNA"/>
</dbReference>
<sequence>MSFNHLELLNEKVQALINRCDHYHQSNQELEKIVTDLELAIMEHEDVIQQLKDENHSLRDTYATIIEELTAEINTYKTRVESILGTLEGVDVSATS</sequence>
<protein>
    <submittedName>
        <fullName evidence="2">FtsZ-binding cell division protein ZapB</fullName>
    </submittedName>
</protein>
<keyword evidence="2" id="KW-0131">Cell cycle</keyword>
<keyword evidence="1" id="KW-0175">Coiled coil</keyword>
<dbReference type="Gene3D" id="1.20.5.340">
    <property type="match status" value="1"/>
</dbReference>